<organism evidence="2 3">
    <name type="scientific">Cetraspora pellucida</name>
    <dbReference type="NCBI Taxonomy" id="1433469"/>
    <lineage>
        <taxon>Eukaryota</taxon>
        <taxon>Fungi</taxon>
        <taxon>Fungi incertae sedis</taxon>
        <taxon>Mucoromycota</taxon>
        <taxon>Glomeromycotina</taxon>
        <taxon>Glomeromycetes</taxon>
        <taxon>Diversisporales</taxon>
        <taxon>Gigasporaceae</taxon>
        <taxon>Cetraspora</taxon>
    </lineage>
</organism>
<evidence type="ECO:0000256" key="1">
    <source>
        <dbReference type="SAM" id="MobiDB-lite"/>
    </source>
</evidence>
<comment type="caution">
    <text evidence="2">The sequence shown here is derived from an EMBL/GenBank/DDBJ whole genome shotgun (WGS) entry which is preliminary data.</text>
</comment>
<evidence type="ECO:0000313" key="3">
    <source>
        <dbReference type="Proteomes" id="UP000789759"/>
    </source>
</evidence>
<reference evidence="2" key="1">
    <citation type="submission" date="2021-06" db="EMBL/GenBank/DDBJ databases">
        <authorList>
            <person name="Kallberg Y."/>
            <person name="Tangrot J."/>
            <person name="Rosling A."/>
        </authorList>
    </citation>
    <scope>NUCLEOTIDE SEQUENCE</scope>
    <source>
        <strain evidence="2">FL966</strain>
    </source>
</reference>
<proteinExistence type="predicted"/>
<dbReference type="OrthoDB" id="2445857at2759"/>
<evidence type="ECO:0000313" key="2">
    <source>
        <dbReference type="EMBL" id="CAG8541833.1"/>
    </source>
</evidence>
<gene>
    <name evidence="2" type="ORF">CPELLU_LOCUS4336</name>
</gene>
<name>A0A9N9ASQ9_9GLOM</name>
<sequence length="126" mass="14636">MSKNIYQNQKNKTRSVPILEKPANIPSDSSEASQYLLNFNDQSLTKLPSNIPEMNEDNGGFFNKYKDEKIEEVESYHTDEAMADEKDLFTNLWRNKYSSAIYLTTIKEFPTAKRSNKPKLTFEKTI</sequence>
<feature type="compositionally biased region" description="Polar residues" evidence="1">
    <location>
        <begin position="1"/>
        <end position="10"/>
    </location>
</feature>
<protein>
    <submittedName>
        <fullName evidence="2">14535_t:CDS:1</fullName>
    </submittedName>
</protein>
<feature type="region of interest" description="Disordered" evidence="1">
    <location>
        <begin position="1"/>
        <end position="29"/>
    </location>
</feature>
<dbReference type="Proteomes" id="UP000789759">
    <property type="component" value="Unassembled WGS sequence"/>
</dbReference>
<keyword evidence="3" id="KW-1185">Reference proteome</keyword>
<accession>A0A9N9ASQ9</accession>
<dbReference type="AlphaFoldDB" id="A0A9N9ASQ9"/>
<dbReference type="EMBL" id="CAJVQA010002252">
    <property type="protein sequence ID" value="CAG8541833.1"/>
    <property type="molecule type" value="Genomic_DNA"/>
</dbReference>